<keyword evidence="6" id="KW-1185">Reference proteome</keyword>
<sequence>MAKLCCMSERYFMKFFKSVMGKTFIHYLNYVRLSEAEKLLLSSELTITEAALQSGFNDPSYFVLERQLTRYGIDNDMVRRFRTSRQMKNSP</sequence>
<name>A0ABW5SMH1_9BACL</name>
<dbReference type="PANTHER" id="PTHR43280">
    <property type="entry name" value="ARAC-FAMILY TRANSCRIPTIONAL REGULATOR"/>
    <property type="match status" value="1"/>
</dbReference>
<reference evidence="6" key="1">
    <citation type="journal article" date="2019" name="Int. J. Syst. Evol. Microbiol.">
        <title>The Global Catalogue of Microorganisms (GCM) 10K type strain sequencing project: providing services to taxonomists for standard genome sequencing and annotation.</title>
        <authorList>
            <consortium name="The Broad Institute Genomics Platform"/>
            <consortium name="The Broad Institute Genome Sequencing Center for Infectious Disease"/>
            <person name="Wu L."/>
            <person name="Ma J."/>
        </authorList>
    </citation>
    <scope>NUCLEOTIDE SEQUENCE [LARGE SCALE GENOMIC DNA]</scope>
    <source>
        <strain evidence="6">KCTC 33849</strain>
    </source>
</reference>
<dbReference type="InterPro" id="IPR018060">
    <property type="entry name" value="HTH_AraC"/>
</dbReference>
<dbReference type="Proteomes" id="UP001597540">
    <property type="component" value="Unassembled WGS sequence"/>
</dbReference>
<dbReference type="PROSITE" id="PS01124">
    <property type="entry name" value="HTH_ARAC_FAMILY_2"/>
    <property type="match status" value="1"/>
</dbReference>
<dbReference type="RefSeq" id="WP_379262977.1">
    <property type="nucleotide sequence ID" value="NZ_JBHUMJ010000002.1"/>
</dbReference>
<evidence type="ECO:0000256" key="2">
    <source>
        <dbReference type="ARBA" id="ARBA00023125"/>
    </source>
</evidence>
<evidence type="ECO:0000259" key="4">
    <source>
        <dbReference type="PROSITE" id="PS01124"/>
    </source>
</evidence>
<accession>A0ABW5SMH1</accession>
<evidence type="ECO:0000256" key="3">
    <source>
        <dbReference type="ARBA" id="ARBA00023163"/>
    </source>
</evidence>
<dbReference type="SMART" id="SM00342">
    <property type="entry name" value="HTH_ARAC"/>
    <property type="match status" value="1"/>
</dbReference>
<dbReference type="InterPro" id="IPR009057">
    <property type="entry name" value="Homeodomain-like_sf"/>
</dbReference>
<evidence type="ECO:0000256" key="1">
    <source>
        <dbReference type="ARBA" id="ARBA00023015"/>
    </source>
</evidence>
<organism evidence="5 6">
    <name type="scientific">Paenibacillus shunpengii</name>
    <dbReference type="NCBI Taxonomy" id="2054424"/>
    <lineage>
        <taxon>Bacteria</taxon>
        <taxon>Bacillati</taxon>
        <taxon>Bacillota</taxon>
        <taxon>Bacilli</taxon>
        <taxon>Bacillales</taxon>
        <taxon>Paenibacillaceae</taxon>
        <taxon>Paenibacillus</taxon>
    </lineage>
</organism>
<feature type="domain" description="HTH araC/xylS-type" evidence="4">
    <location>
        <begin position="1"/>
        <end position="63"/>
    </location>
</feature>
<proteinExistence type="predicted"/>
<keyword evidence="2" id="KW-0238">DNA-binding</keyword>
<gene>
    <name evidence="5" type="ORF">ACFSVM_11130</name>
</gene>
<evidence type="ECO:0000313" key="5">
    <source>
        <dbReference type="EMBL" id="MFD2701020.1"/>
    </source>
</evidence>
<dbReference type="Gene3D" id="1.10.10.60">
    <property type="entry name" value="Homeodomain-like"/>
    <property type="match status" value="2"/>
</dbReference>
<evidence type="ECO:0000313" key="6">
    <source>
        <dbReference type="Proteomes" id="UP001597540"/>
    </source>
</evidence>
<dbReference type="Pfam" id="PF12833">
    <property type="entry name" value="HTH_18"/>
    <property type="match status" value="1"/>
</dbReference>
<protein>
    <submittedName>
        <fullName evidence="5">Helix-turn-helix transcriptional regulator</fullName>
    </submittedName>
</protein>
<dbReference type="SUPFAM" id="SSF46689">
    <property type="entry name" value="Homeodomain-like"/>
    <property type="match status" value="1"/>
</dbReference>
<keyword evidence="3" id="KW-0804">Transcription</keyword>
<dbReference type="PANTHER" id="PTHR43280:SF2">
    <property type="entry name" value="HTH-TYPE TRANSCRIPTIONAL REGULATOR EXSA"/>
    <property type="match status" value="1"/>
</dbReference>
<comment type="caution">
    <text evidence="5">The sequence shown here is derived from an EMBL/GenBank/DDBJ whole genome shotgun (WGS) entry which is preliminary data.</text>
</comment>
<dbReference type="EMBL" id="JBHUMJ010000002">
    <property type="protein sequence ID" value="MFD2701020.1"/>
    <property type="molecule type" value="Genomic_DNA"/>
</dbReference>
<keyword evidence="1" id="KW-0805">Transcription regulation</keyword>